<dbReference type="PANTHER" id="PTHR42978">
    <property type="entry name" value="QUORUM-QUENCHING LACTONASE YTNP-RELATED-RELATED"/>
    <property type="match status" value="1"/>
</dbReference>
<dbReference type="EMBL" id="NQYH01000024">
    <property type="protein sequence ID" value="RIY38985.1"/>
    <property type="molecule type" value="Genomic_DNA"/>
</dbReference>
<evidence type="ECO:0000256" key="1">
    <source>
        <dbReference type="ARBA" id="ARBA00001947"/>
    </source>
</evidence>
<reference evidence="7 8" key="1">
    <citation type="submission" date="2017-08" db="EMBL/GenBank/DDBJ databases">
        <title>Pusillimonas indicus sp. nov., a member of the family Alcaligenaceae isolated from surface seawater.</title>
        <authorList>
            <person name="Li J."/>
        </authorList>
    </citation>
    <scope>NUCLEOTIDE SEQUENCE [LARGE SCALE GENOMIC DNA]</scope>
    <source>
        <strain evidence="7 8">L52-1-41</strain>
    </source>
</reference>
<feature type="domain" description="Metallo-beta-lactamase" evidence="6">
    <location>
        <begin position="36"/>
        <end position="249"/>
    </location>
</feature>
<evidence type="ECO:0000313" key="8">
    <source>
        <dbReference type="Proteomes" id="UP000266206"/>
    </source>
</evidence>
<evidence type="ECO:0000256" key="3">
    <source>
        <dbReference type="ARBA" id="ARBA00022723"/>
    </source>
</evidence>
<dbReference type="Pfam" id="PF00753">
    <property type="entry name" value="Lactamase_B"/>
    <property type="match status" value="1"/>
</dbReference>
<protein>
    <recommendedName>
        <fullName evidence="6">Metallo-beta-lactamase domain-containing protein</fullName>
    </recommendedName>
</protein>
<evidence type="ECO:0000256" key="4">
    <source>
        <dbReference type="ARBA" id="ARBA00022801"/>
    </source>
</evidence>
<comment type="caution">
    <text evidence="7">The sequence shown here is derived from an EMBL/GenBank/DDBJ whole genome shotgun (WGS) entry which is preliminary data.</text>
</comment>
<name>A0A3A1YMS8_9BURK</name>
<gene>
    <name evidence="7" type="ORF">CJP73_15870</name>
</gene>
<dbReference type="GO" id="GO:0016787">
    <property type="term" value="F:hydrolase activity"/>
    <property type="evidence" value="ECO:0007669"/>
    <property type="project" value="UniProtKB-KW"/>
</dbReference>
<dbReference type="RefSeq" id="WP_119517068.1">
    <property type="nucleotide sequence ID" value="NZ_NQYH01000024.1"/>
</dbReference>
<dbReference type="Proteomes" id="UP000266206">
    <property type="component" value="Unassembled WGS sequence"/>
</dbReference>
<dbReference type="InterPro" id="IPR001279">
    <property type="entry name" value="Metallo-B-lactamas"/>
</dbReference>
<dbReference type="SUPFAM" id="SSF56281">
    <property type="entry name" value="Metallo-hydrolase/oxidoreductase"/>
    <property type="match status" value="1"/>
</dbReference>
<comment type="similarity">
    <text evidence="2">Belongs to the metallo-beta-lactamase superfamily.</text>
</comment>
<keyword evidence="4" id="KW-0378">Hydrolase</keyword>
<dbReference type="AlphaFoldDB" id="A0A3A1YMS8"/>
<dbReference type="InterPro" id="IPR051013">
    <property type="entry name" value="MBL_superfamily_lactonases"/>
</dbReference>
<keyword evidence="3" id="KW-0479">Metal-binding</keyword>
<dbReference type="PANTHER" id="PTHR42978:SF7">
    <property type="entry name" value="METALLO-HYDROLASE RV2300C-RELATED"/>
    <property type="match status" value="1"/>
</dbReference>
<dbReference type="CDD" id="cd07729">
    <property type="entry name" value="AHL_lactonase_MBL-fold"/>
    <property type="match status" value="1"/>
</dbReference>
<dbReference type="SMART" id="SM00849">
    <property type="entry name" value="Lactamase_B"/>
    <property type="match status" value="1"/>
</dbReference>
<accession>A0A3A1YMS8</accession>
<dbReference type="GO" id="GO:0046872">
    <property type="term" value="F:metal ion binding"/>
    <property type="evidence" value="ECO:0007669"/>
    <property type="project" value="UniProtKB-KW"/>
</dbReference>
<keyword evidence="5" id="KW-0862">Zinc</keyword>
<dbReference type="InterPro" id="IPR036866">
    <property type="entry name" value="RibonucZ/Hydroxyglut_hydro"/>
</dbReference>
<evidence type="ECO:0000313" key="7">
    <source>
        <dbReference type="EMBL" id="RIY38985.1"/>
    </source>
</evidence>
<comment type="cofactor">
    <cofactor evidence="1">
        <name>Zn(2+)</name>
        <dbReference type="ChEBI" id="CHEBI:29105"/>
    </cofactor>
</comment>
<organism evidence="7 8">
    <name type="scientific">Neopusillimonas maritima</name>
    <dbReference type="NCBI Taxonomy" id="2026239"/>
    <lineage>
        <taxon>Bacteria</taxon>
        <taxon>Pseudomonadati</taxon>
        <taxon>Pseudomonadota</taxon>
        <taxon>Betaproteobacteria</taxon>
        <taxon>Burkholderiales</taxon>
        <taxon>Alcaligenaceae</taxon>
        <taxon>Neopusillimonas</taxon>
    </lineage>
</organism>
<dbReference type="OrthoDB" id="5443440at2"/>
<dbReference type="Gene3D" id="3.60.15.10">
    <property type="entry name" value="Ribonuclease Z/Hydroxyacylglutathione hydrolase-like"/>
    <property type="match status" value="1"/>
</dbReference>
<sequence>MKDWSIWTFCYAMGKLPYDFLSGSPVNSNRGVVDVPMLVTLLRSDDDEFVLIDTGFATGESMTGNKFADFVRSDQLLSRFGIDPGKIRKVILTHLHFDHAGNLPGFPNAEFFVQRYEYDAWKQVIAEFGDLENSKYHWAFSSLNREDFGVLDTLIKDGRVHFLDGDAEVANGVTCRLAKDTHTFGSQWIEIKTSRGAYVCAGDCCYTFENLRRMWPPGYIQGNAWSMLRTFEQMKVLAGPKLERLIPGHDIEVFDHFPTGAVNGVRFVEPHLSSRHNSLIPLSKCE</sequence>
<proteinExistence type="inferred from homology"/>
<evidence type="ECO:0000259" key="6">
    <source>
        <dbReference type="SMART" id="SM00849"/>
    </source>
</evidence>
<evidence type="ECO:0000256" key="5">
    <source>
        <dbReference type="ARBA" id="ARBA00022833"/>
    </source>
</evidence>
<evidence type="ECO:0000256" key="2">
    <source>
        <dbReference type="ARBA" id="ARBA00007749"/>
    </source>
</evidence>